<dbReference type="GO" id="GO:0005737">
    <property type="term" value="C:cytoplasm"/>
    <property type="evidence" value="ECO:0007669"/>
    <property type="project" value="UniProtKB-SubCell"/>
</dbReference>
<keyword evidence="3 5" id="KW-0254">Endocytosis</keyword>
<dbReference type="PANTHER" id="PTHR10529">
    <property type="entry name" value="AP COMPLEX SUBUNIT MU"/>
    <property type="match status" value="1"/>
</dbReference>
<keyword evidence="5" id="KW-0771">Synaptosome</keyword>
<reference evidence="9" key="2">
    <citation type="submission" date="2025-09" db="UniProtKB">
        <authorList>
            <consortium name="Ensembl"/>
        </authorList>
    </citation>
    <scope>IDENTIFICATION</scope>
</reference>
<evidence type="ECO:0000256" key="2">
    <source>
        <dbReference type="ARBA" id="ARBA00022490"/>
    </source>
</evidence>
<dbReference type="Proteomes" id="UP000694569">
    <property type="component" value="Unplaced"/>
</dbReference>
<feature type="region of interest" description="Disordered" evidence="6">
    <location>
        <begin position="410"/>
        <end position="429"/>
    </location>
</feature>
<dbReference type="FunFam" id="2.60.40.1170:FF:000012">
    <property type="entry name" value="Stonin 2"/>
    <property type="match status" value="1"/>
</dbReference>
<sequence>MTSLAGTVASHKTEWVSFDEDIECQGDKKVLKSNIPDPHSADCSAQKGLQESEKEDLTARFPLDAPPTGNNVDTSRDPGTGVLAPWVQFEETPLSVTPSKTANPLREACRTPEAHRTPQKPPLPPHNNSEAHHEESSSPSLSPLHADLQTIQTDEAISEEASGTGSAGAGKPSACEDTTRDGKGEALDFTDHLNRCVPNLSSGPARFHRYLKHSTDNSSCFLEDEDLDMEPAKWPGETCTVNGHVDAASTSRFPSWVTFEDEVAQPSKRDSPQKLPEIPKSPLTPETTFNSPGSLKKRERPKSSLVDISRGQRLDFSSLHRQLSLNSTQTKAPNPFLDEALKDVQPSPINPFSSFFEERARGSENSSVSSGPDTNRRDSTSILAEELDTDQFEDYRKKALQASTVEQLKQIKLEDPDSPGSPTLPDDPLKYEESIEPCLTFTKPQPKDGWAMMLRIPEKKNIMSSRHWGPIYVKLSEAGFLQLFYERGLEKPFKEFKLEVNHELSEPRLQNYDDNGRIHTFRIDRVFYKEKRKYQPMPLVTHTAEREQVVKLGTTDYSDFISIIAATQDVLFHLPAVVDLSTVYQNYIDEEITLDVKDEFRGILGKGDNQLLQHSVVTHIHVLGFLSGMTDCRLGLNDVLLKGNEVVSRHDIMPTTTTKWVRFHECQFHGSVDEDIFQSSRMIVFTPLDACRFELMRFRTVYSEKTLPFTLRTALCVRGAEIELQSWLVMSTGFSSNRDSLLQVPCENVTIRHPVPAEWVNYFRRDSVLGEKSLKAKVNREASFGSPSFSRSEPAMRVTLGTAKYEHAYNAIVWRMTRLPDKNSGWDHPHCFYCHLELGSDREVPQTFSRYVEVEFDMPAASASKVAVRSISLEDKTSVKKWVNYSARYYYKVEVEQKKSLNQGVDGEDADNPRECTAQ</sequence>
<comment type="function">
    <text evidence="5">Adapter protein involved in endocytic machinery. Involved in the synaptic vesicle recycling. May facilitate clathrin-coated vesicle uncoating.</text>
</comment>
<evidence type="ECO:0000256" key="1">
    <source>
        <dbReference type="ARBA" id="ARBA00005579"/>
    </source>
</evidence>
<evidence type="ECO:0000259" key="8">
    <source>
        <dbReference type="PROSITE" id="PS51072"/>
    </source>
</evidence>
<dbReference type="GO" id="GO:0006897">
    <property type="term" value="P:endocytosis"/>
    <property type="evidence" value="ECO:0007669"/>
    <property type="project" value="UniProtKB-KW"/>
</dbReference>
<dbReference type="Gene3D" id="2.60.40.1170">
    <property type="entry name" value="Mu homology domain, subdomain B"/>
    <property type="match status" value="3"/>
</dbReference>
<evidence type="ECO:0000256" key="3">
    <source>
        <dbReference type="ARBA" id="ARBA00022583"/>
    </source>
</evidence>
<evidence type="ECO:0000313" key="10">
    <source>
        <dbReference type="Proteomes" id="UP000694569"/>
    </source>
</evidence>
<keyword evidence="10" id="KW-1185">Reference proteome</keyword>
<dbReference type="GO" id="GO:0030100">
    <property type="term" value="P:regulation of endocytosis"/>
    <property type="evidence" value="ECO:0007669"/>
    <property type="project" value="UniProtKB-UniRule"/>
</dbReference>
<accession>A0A8C5QWQ2</accession>
<dbReference type="PROSITE" id="PS51070">
    <property type="entry name" value="SHD"/>
    <property type="match status" value="1"/>
</dbReference>
<dbReference type="GO" id="GO:0043005">
    <property type="term" value="C:neuron projection"/>
    <property type="evidence" value="ECO:0007669"/>
    <property type="project" value="UniProtKB-KW"/>
</dbReference>
<dbReference type="OrthoDB" id="10063141at2759"/>
<evidence type="ECO:0000313" key="9">
    <source>
        <dbReference type="Ensembl" id="ENSLLEP00000043520.1"/>
    </source>
</evidence>
<protein>
    <recommendedName>
        <fullName evidence="5">Stonin-2</fullName>
    </recommendedName>
</protein>
<evidence type="ECO:0000256" key="5">
    <source>
        <dbReference type="PIRNR" id="PIRNR037099"/>
    </source>
</evidence>
<dbReference type="Pfam" id="PF12016">
    <property type="entry name" value="Stonin2_N"/>
    <property type="match status" value="2"/>
</dbReference>
<name>A0A8C5QWQ2_9ANUR</name>
<proteinExistence type="inferred from homology"/>
<dbReference type="InterPro" id="IPR012320">
    <property type="entry name" value="SHD_dom"/>
</dbReference>
<dbReference type="PROSITE" id="PS51072">
    <property type="entry name" value="MHD"/>
    <property type="match status" value="1"/>
</dbReference>
<dbReference type="InterPro" id="IPR036168">
    <property type="entry name" value="AP2_Mu_C_sf"/>
</dbReference>
<comment type="similarity">
    <text evidence="1 5">Belongs to the Stoned B family.</text>
</comment>
<dbReference type="SUPFAM" id="SSF49447">
    <property type="entry name" value="Second domain of Mu2 adaptin subunit (ap50) of ap2 adaptor"/>
    <property type="match status" value="1"/>
</dbReference>
<keyword evidence="4" id="KW-0677">Repeat</keyword>
<evidence type="ECO:0000259" key="7">
    <source>
        <dbReference type="PROSITE" id="PS51070"/>
    </source>
</evidence>
<dbReference type="FunFam" id="2.60.40.1170:FF:000018">
    <property type="entry name" value="stonin-2 isoform X2"/>
    <property type="match status" value="1"/>
</dbReference>
<feature type="domain" description="MHD" evidence="8">
    <location>
        <begin position="589"/>
        <end position="896"/>
    </location>
</feature>
<dbReference type="InterPro" id="IPR050431">
    <property type="entry name" value="Adaptor_comp_med_subunit"/>
</dbReference>
<comment type="subcellular location">
    <subcellularLocation>
        <location evidence="5">Synapse</location>
        <location evidence="5">Synaptosome</location>
    </subcellularLocation>
    <subcellularLocation>
        <location evidence="5">Cytoplasm</location>
    </subcellularLocation>
</comment>
<dbReference type="PIRSF" id="PIRSF037099">
    <property type="entry name" value="Stonin"/>
    <property type="match status" value="1"/>
</dbReference>
<evidence type="ECO:0000256" key="4">
    <source>
        <dbReference type="ARBA" id="ARBA00022737"/>
    </source>
</evidence>
<gene>
    <name evidence="9" type="primary">STON2</name>
</gene>
<dbReference type="InterPro" id="IPR017110">
    <property type="entry name" value="Stonin"/>
</dbReference>
<feature type="region of interest" description="Disordered" evidence="6">
    <location>
        <begin position="359"/>
        <end position="379"/>
    </location>
</feature>
<keyword evidence="5" id="KW-0770">Synapse</keyword>
<feature type="compositionally biased region" description="Low complexity" evidence="6">
    <location>
        <begin position="137"/>
        <end position="146"/>
    </location>
</feature>
<organism evidence="9 10">
    <name type="scientific">Leptobrachium leishanense</name>
    <name type="common">Leishan spiny toad</name>
    <dbReference type="NCBI Taxonomy" id="445787"/>
    <lineage>
        <taxon>Eukaryota</taxon>
        <taxon>Metazoa</taxon>
        <taxon>Chordata</taxon>
        <taxon>Craniata</taxon>
        <taxon>Vertebrata</taxon>
        <taxon>Euteleostomi</taxon>
        <taxon>Amphibia</taxon>
        <taxon>Batrachia</taxon>
        <taxon>Anura</taxon>
        <taxon>Pelobatoidea</taxon>
        <taxon>Megophryidae</taxon>
        <taxon>Leptobrachium</taxon>
    </lineage>
</organism>
<dbReference type="Pfam" id="PF00928">
    <property type="entry name" value="Adap_comp_sub"/>
    <property type="match status" value="1"/>
</dbReference>
<feature type="region of interest" description="Disordered" evidence="6">
    <location>
        <begin position="30"/>
        <end position="182"/>
    </location>
</feature>
<reference evidence="9" key="1">
    <citation type="submission" date="2025-08" db="UniProtKB">
        <authorList>
            <consortium name="Ensembl"/>
        </authorList>
    </citation>
    <scope>IDENTIFICATION</scope>
</reference>
<keyword evidence="2 5" id="KW-0963">Cytoplasm</keyword>
<feature type="compositionally biased region" description="Polar residues" evidence="6">
    <location>
        <begin position="284"/>
        <end position="293"/>
    </location>
</feature>
<dbReference type="InterPro" id="IPR028565">
    <property type="entry name" value="MHD"/>
</dbReference>
<feature type="domain" description="SHD" evidence="7">
    <location>
        <begin position="449"/>
        <end position="582"/>
    </location>
</feature>
<dbReference type="AlphaFoldDB" id="A0A8C5QWQ2"/>
<evidence type="ECO:0000256" key="6">
    <source>
        <dbReference type="SAM" id="MobiDB-lite"/>
    </source>
</evidence>
<dbReference type="GeneTree" id="ENSGT00940000159392"/>
<feature type="compositionally biased region" description="Polar residues" evidence="6">
    <location>
        <begin position="363"/>
        <end position="373"/>
    </location>
</feature>
<feature type="region of interest" description="Disordered" evidence="6">
    <location>
        <begin position="261"/>
        <end position="309"/>
    </location>
</feature>
<feature type="compositionally biased region" description="Basic and acidic residues" evidence="6">
    <location>
        <begin position="107"/>
        <end position="116"/>
    </location>
</feature>
<dbReference type="GO" id="GO:0045202">
    <property type="term" value="C:synapse"/>
    <property type="evidence" value="ECO:0007669"/>
    <property type="project" value="UniProtKB-SubCell"/>
</dbReference>
<dbReference type="InterPro" id="IPR022699">
    <property type="entry name" value="Stonin2_N"/>
</dbReference>
<dbReference type="Ensembl" id="ENSLLET00000045256.1">
    <property type="protein sequence ID" value="ENSLLEP00000043520.1"/>
    <property type="gene ID" value="ENSLLEG00000027667.1"/>
</dbReference>